<sequence length="393" mass="40352">MAIDDGTAGLGAVLQTIRRHGPLTRADLGARTGLGRATVAQRLDALIERGLVKPLGEQASTGGRPAGTFAFDPGGAIVLAVDLGASHADLAVTDLEGRMLLESAGAIAIAEGPDVVLAHVERRLDALLARSGRDVGEVLAVGVDVPGPVAFATGRPVSPPIMPGWDGYDIAGRLAARFGARVIVDNDANAMALAEQVEYWPECDELLYAKVGTGVGCGIVAGGRVFRGGQGAAGEIGHIAVRGYDTPCVCGNSGCLEAVIGSAALVRRALSRGLDVTEPRAFDELVKRHDTTAMAIAREAGRLLGEVLAGLVNALNPTVVVLGGDLAGSEPFAAGVREIVHQRAAPLATQHLQIVPSRLGDRAGTRGTAIMAIEHALSPRELDREQPPAPAPA</sequence>
<dbReference type="InterPro" id="IPR049874">
    <property type="entry name" value="ROK_cs"/>
</dbReference>
<reference evidence="4" key="1">
    <citation type="submission" date="2023-07" db="EMBL/GenBank/DDBJ databases">
        <title>Conexibacter stalactiti sp. nov., isolated from stalactites in a lava cave and emended description of the genus Conexibacter.</title>
        <authorList>
            <person name="Lee S.D."/>
        </authorList>
    </citation>
    <scope>NUCLEOTIDE SEQUENCE [LARGE SCALE GENOMIC DNA]</scope>
    <source>
        <strain evidence="4">KCTC 39840</strain>
    </source>
</reference>
<dbReference type="Proteomes" id="UP001284601">
    <property type="component" value="Unassembled WGS sequence"/>
</dbReference>
<dbReference type="InterPro" id="IPR036390">
    <property type="entry name" value="WH_DNA-bd_sf"/>
</dbReference>
<dbReference type="PANTHER" id="PTHR18964">
    <property type="entry name" value="ROK (REPRESSOR, ORF, KINASE) FAMILY"/>
    <property type="match status" value="1"/>
</dbReference>
<dbReference type="SUPFAM" id="SSF46785">
    <property type="entry name" value="Winged helix' DNA-binding domain"/>
    <property type="match status" value="1"/>
</dbReference>
<evidence type="ECO:0000313" key="4">
    <source>
        <dbReference type="Proteomes" id="UP001284601"/>
    </source>
</evidence>
<accession>A0ABU4HSY4</accession>
<comment type="similarity">
    <text evidence="1">Belongs to the ROK (NagC/XylR) family.</text>
</comment>
<dbReference type="RefSeq" id="WP_318598811.1">
    <property type="nucleotide sequence ID" value="NZ_JAWSTH010000055.1"/>
</dbReference>
<evidence type="ECO:0000259" key="2">
    <source>
        <dbReference type="Pfam" id="PF12802"/>
    </source>
</evidence>
<reference evidence="3 4" key="2">
    <citation type="submission" date="2023-10" db="EMBL/GenBank/DDBJ databases">
        <authorList>
            <person name="Han X.F."/>
        </authorList>
    </citation>
    <scope>NUCLEOTIDE SEQUENCE [LARGE SCALE GENOMIC DNA]</scope>
    <source>
        <strain evidence="3 4">KCTC 39840</strain>
    </source>
</reference>
<dbReference type="Gene3D" id="3.30.420.40">
    <property type="match status" value="2"/>
</dbReference>
<dbReference type="Pfam" id="PF12802">
    <property type="entry name" value="MarR_2"/>
    <property type="match status" value="1"/>
</dbReference>
<dbReference type="InterPro" id="IPR000835">
    <property type="entry name" value="HTH_MarR-typ"/>
</dbReference>
<dbReference type="Pfam" id="PF00480">
    <property type="entry name" value="ROK"/>
    <property type="match status" value="1"/>
</dbReference>
<name>A0ABU4HSY4_9ACTN</name>
<dbReference type="Gene3D" id="1.10.10.10">
    <property type="entry name" value="Winged helix-like DNA-binding domain superfamily/Winged helix DNA-binding domain"/>
    <property type="match status" value="1"/>
</dbReference>
<evidence type="ECO:0000313" key="3">
    <source>
        <dbReference type="EMBL" id="MDW5596427.1"/>
    </source>
</evidence>
<dbReference type="PANTHER" id="PTHR18964:SF173">
    <property type="entry name" value="GLUCOKINASE"/>
    <property type="match status" value="1"/>
</dbReference>
<dbReference type="EMBL" id="JAWSTH010000055">
    <property type="protein sequence ID" value="MDW5596427.1"/>
    <property type="molecule type" value="Genomic_DNA"/>
</dbReference>
<gene>
    <name evidence="3" type="ORF">R7226_18920</name>
</gene>
<proteinExistence type="inferred from homology"/>
<dbReference type="SUPFAM" id="SSF53067">
    <property type="entry name" value="Actin-like ATPase domain"/>
    <property type="match status" value="1"/>
</dbReference>
<dbReference type="PROSITE" id="PS01125">
    <property type="entry name" value="ROK"/>
    <property type="match status" value="1"/>
</dbReference>
<comment type="caution">
    <text evidence="3">The sequence shown here is derived from an EMBL/GenBank/DDBJ whole genome shotgun (WGS) entry which is preliminary data.</text>
</comment>
<keyword evidence="4" id="KW-1185">Reference proteome</keyword>
<dbReference type="InterPro" id="IPR043129">
    <property type="entry name" value="ATPase_NBD"/>
</dbReference>
<feature type="domain" description="HTH marR-type" evidence="2">
    <location>
        <begin position="13"/>
        <end position="53"/>
    </location>
</feature>
<evidence type="ECO:0000256" key="1">
    <source>
        <dbReference type="ARBA" id="ARBA00006479"/>
    </source>
</evidence>
<dbReference type="InterPro" id="IPR000600">
    <property type="entry name" value="ROK"/>
</dbReference>
<dbReference type="InterPro" id="IPR036388">
    <property type="entry name" value="WH-like_DNA-bd_sf"/>
</dbReference>
<organism evidence="3 4">
    <name type="scientific">Conexibacter stalactiti</name>
    <dbReference type="NCBI Taxonomy" id="1940611"/>
    <lineage>
        <taxon>Bacteria</taxon>
        <taxon>Bacillati</taxon>
        <taxon>Actinomycetota</taxon>
        <taxon>Thermoleophilia</taxon>
        <taxon>Solirubrobacterales</taxon>
        <taxon>Conexibacteraceae</taxon>
        <taxon>Conexibacter</taxon>
    </lineage>
</organism>
<protein>
    <submittedName>
        <fullName evidence="3">ROK family transcriptional regulator</fullName>
    </submittedName>
</protein>